<keyword evidence="2" id="KW-1185">Reference proteome</keyword>
<sequence length="46" mass="5485">MKIPTLKTILVFENHLDDFFEYTIKKGQTSQPDLLQEVKQYLDENI</sequence>
<proteinExistence type="predicted"/>
<evidence type="ECO:0000313" key="2">
    <source>
        <dbReference type="Proteomes" id="UP000789920"/>
    </source>
</evidence>
<comment type="caution">
    <text evidence="1">The sequence shown here is derived from an EMBL/GenBank/DDBJ whole genome shotgun (WGS) entry which is preliminary data.</text>
</comment>
<reference evidence="1" key="1">
    <citation type="submission" date="2021-06" db="EMBL/GenBank/DDBJ databases">
        <authorList>
            <person name="Kallberg Y."/>
            <person name="Tangrot J."/>
            <person name="Rosling A."/>
        </authorList>
    </citation>
    <scope>NUCLEOTIDE SEQUENCE</scope>
    <source>
        <strain evidence="1">MA461A</strain>
    </source>
</reference>
<dbReference type="Proteomes" id="UP000789920">
    <property type="component" value="Unassembled WGS sequence"/>
</dbReference>
<name>A0ACA9SJT6_9GLOM</name>
<organism evidence="1 2">
    <name type="scientific">Racocetra persica</name>
    <dbReference type="NCBI Taxonomy" id="160502"/>
    <lineage>
        <taxon>Eukaryota</taxon>
        <taxon>Fungi</taxon>
        <taxon>Fungi incertae sedis</taxon>
        <taxon>Mucoromycota</taxon>
        <taxon>Glomeromycotina</taxon>
        <taxon>Glomeromycetes</taxon>
        <taxon>Diversisporales</taxon>
        <taxon>Gigasporaceae</taxon>
        <taxon>Racocetra</taxon>
    </lineage>
</organism>
<feature type="non-terminal residue" evidence="1">
    <location>
        <position position="46"/>
    </location>
</feature>
<evidence type="ECO:0000313" key="1">
    <source>
        <dbReference type="EMBL" id="CAG8838770.1"/>
    </source>
</evidence>
<accession>A0ACA9SJT6</accession>
<dbReference type="EMBL" id="CAJVQC010121607">
    <property type="protein sequence ID" value="CAG8838770.1"/>
    <property type="molecule type" value="Genomic_DNA"/>
</dbReference>
<protein>
    <submittedName>
        <fullName evidence="1">2848_t:CDS:1</fullName>
    </submittedName>
</protein>
<gene>
    <name evidence="1" type="ORF">RPERSI_LOCUS30801</name>
</gene>